<dbReference type="Gene3D" id="3.40.630.30">
    <property type="match status" value="1"/>
</dbReference>
<dbReference type="GO" id="GO:0016747">
    <property type="term" value="F:acyltransferase activity, transferring groups other than amino-acyl groups"/>
    <property type="evidence" value="ECO:0007669"/>
    <property type="project" value="InterPro"/>
</dbReference>
<sequence length="297" mass="31616">MAKLLARVAPWLPSARQSAGGVEFRTLGGKDTSQLWDLVNSDSTANVFMAAHLEASGTAAPSSSGGEVIGAFHDSRMASACWTGVNLVPIGMTGDDAAALGALLGESGRRFSSIFGPATSVLGLWSTLRTFSPEPFDVRAEQPLLEIRQASPVPPAATLRHTEPHELEQILPACAAMFEEEVGYSPYAGGGEHYRRRVASLIRRRHSLVDFDGDGRVIFKAELGTVSASTAQIQGVWVNPDYRGQGLAAGYMSAVVNEALKIAPVASLYVNSFNTRALALYRTVGFVRAGEFATVLF</sequence>
<dbReference type="Pfam" id="PF00583">
    <property type="entry name" value="Acetyltransf_1"/>
    <property type="match status" value="1"/>
</dbReference>
<dbReference type="Pfam" id="PF13312">
    <property type="entry name" value="DUF4081"/>
    <property type="match status" value="1"/>
</dbReference>
<proteinExistence type="predicted"/>
<reference evidence="2 3" key="1">
    <citation type="submission" date="2016-10" db="EMBL/GenBank/DDBJ databases">
        <authorList>
            <person name="de Groot N.N."/>
        </authorList>
    </citation>
    <scope>NUCLEOTIDE SEQUENCE [LARGE SCALE GENOMIC DNA]</scope>
    <source>
        <strain evidence="2 3">NP_1H</strain>
    </source>
</reference>
<dbReference type="EMBL" id="FNDT01000004">
    <property type="protein sequence ID" value="SDH92738.1"/>
    <property type="molecule type" value="Genomic_DNA"/>
</dbReference>
<dbReference type="STRING" id="335973.SAMN04488693_10484"/>
<evidence type="ECO:0000313" key="2">
    <source>
        <dbReference type="EMBL" id="SDH92738.1"/>
    </source>
</evidence>
<name>A0A1G8GEC9_9MICC</name>
<evidence type="ECO:0000313" key="3">
    <source>
        <dbReference type="Proteomes" id="UP000199258"/>
    </source>
</evidence>
<organism evidence="2 3">
    <name type="scientific">Arthrobacter subterraneus</name>
    <dbReference type="NCBI Taxonomy" id="335973"/>
    <lineage>
        <taxon>Bacteria</taxon>
        <taxon>Bacillati</taxon>
        <taxon>Actinomycetota</taxon>
        <taxon>Actinomycetes</taxon>
        <taxon>Micrococcales</taxon>
        <taxon>Micrococcaceae</taxon>
        <taxon>Arthrobacter</taxon>
    </lineage>
</organism>
<dbReference type="PROSITE" id="PS51186">
    <property type="entry name" value="GNAT"/>
    <property type="match status" value="1"/>
</dbReference>
<dbReference type="InterPro" id="IPR000182">
    <property type="entry name" value="GNAT_dom"/>
</dbReference>
<dbReference type="InterPro" id="IPR016181">
    <property type="entry name" value="Acyl_CoA_acyltransferase"/>
</dbReference>
<protein>
    <recommendedName>
        <fullName evidence="1">N-acetyltransferase domain-containing protein</fullName>
    </recommendedName>
</protein>
<feature type="domain" description="N-acetyltransferase" evidence="1">
    <location>
        <begin position="157"/>
        <end position="297"/>
    </location>
</feature>
<dbReference type="InterPro" id="IPR025289">
    <property type="entry name" value="DUF4081"/>
</dbReference>
<evidence type="ECO:0000259" key="1">
    <source>
        <dbReference type="PROSITE" id="PS51186"/>
    </source>
</evidence>
<dbReference type="AlphaFoldDB" id="A0A1G8GEC9"/>
<dbReference type="InterPro" id="IPR016794">
    <property type="entry name" value="UCP21603_acetyltransf"/>
</dbReference>
<accession>A0A1G8GEC9</accession>
<keyword evidence="3" id="KW-1185">Reference proteome</keyword>
<dbReference type="PIRSF" id="PIRSF021603">
    <property type="entry name" value="UCP21603_acetyltransf"/>
    <property type="match status" value="1"/>
</dbReference>
<gene>
    <name evidence="2" type="ORF">SAMN04488693_10484</name>
</gene>
<dbReference type="Proteomes" id="UP000199258">
    <property type="component" value="Unassembled WGS sequence"/>
</dbReference>
<dbReference type="SUPFAM" id="SSF55729">
    <property type="entry name" value="Acyl-CoA N-acyltransferases (Nat)"/>
    <property type="match status" value="1"/>
</dbReference>